<protein>
    <recommendedName>
        <fullName evidence="5">Ig-like domain-containing protein</fullName>
    </recommendedName>
</protein>
<dbReference type="AlphaFoldDB" id="A0A9N7UZY3"/>
<dbReference type="Proteomes" id="UP001153269">
    <property type="component" value="Unassembled WGS sequence"/>
</dbReference>
<reference evidence="6" key="1">
    <citation type="submission" date="2020-03" db="EMBL/GenBank/DDBJ databases">
        <authorList>
            <person name="Weist P."/>
        </authorList>
    </citation>
    <scope>NUCLEOTIDE SEQUENCE</scope>
</reference>
<dbReference type="InterPro" id="IPR007110">
    <property type="entry name" value="Ig-like_dom"/>
</dbReference>
<evidence type="ECO:0000256" key="3">
    <source>
        <dbReference type="SAM" id="Phobius"/>
    </source>
</evidence>
<dbReference type="InterPro" id="IPR036179">
    <property type="entry name" value="Ig-like_dom_sf"/>
</dbReference>
<dbReference type="SUPFAM" id="SSF48726">
    <property type="entry name" value="Immunoglobulin"/>
    <property type="match status" value="2"/>
</dbReference>
<dbReference type="PANTHER" id="PTHR11481">
    <property type="entry name" value="IMMUNOGLOBULIN FC RECEPTOR"/>
    <property type="match status" value="1"/>
</dbReference>
<evidence type="ECO:0000256" key="2">
    <source>
        <dbReference type="ARBA" id="ARBA00023157"/>
    </source>
</evidence>
<keyword evidence="7" id="KW-1185">Reference proteome</keyword>
<dbReference type="InterPro" id="IPR050488">
    <property type="entry name" value="Ig_Fc_receptor"/>
</dbReference>
<evidence type="ECO:0000313" key="7">
    <source>
        <dbReference type="Proteomes" id="UP001153269"/>
    </source>
</evidence>
<feature type="signal peptide" evidence="4">
    <location>
        <begin position="1"/>
        <end position="19"/>
    </location>
</feature>
<dbReference type="SMART" id="SM00409">
    <property type="entry name" value="IG"/>
    <property type="match status" value="2"/>
</dbReference>
<keyword evidence="1 4" id="KW-0732">Signal</keyword>
<feature type="domain" description="Ig-like" evidence="5">
    <location>
        <begin position="112"/>
        <end position="191"/>
    </location>
</feature>
<dbReference type="InterPro" id="IPR013783">
    <property type="entry name" value="Ig-like_fold"/>
</dbReference>
<feature type="transmembrane region" description="Helical" evidence="3">
    <location>
        <begin position="200"/>
        <end position="221"/>
    </location>
</feature>
<proteinExistence type="predicted"/>
<keyword evidence="2" id="KW-1015">Disulfide bond</keyword>
<organism evidence="6 7">
    <name type="scientific">Pleuronectes platessa</name>
    <name type="common">European plaice</name>
    <dbReference type="NCBI Taxonomy" id="8262"/>
    <lineage>
        <taxon>Eukaryota</taxon>
        <taxon>Metazoa</taxon>
        <taxon>Chordata</taxon>
        <taxon>Craniata</taxon>
        <taxon>Vertebrata</taxon>
        <taxon>Euteleostomi</taxon>
        <taxon>Actinopterygii</taxon>
        <taxon>Neopterygii</taxon>
        <taxon>Teleostei</taxon>
        <taxon>Neoteleostei</taxon>
        <taxon>Acanthomorphata</taxon>
        <taxon>Carangaria</taxon>
        <taxon>Pleuronectiformes</taxon>
        <taxon>Pleuronectoidei</taxon>
        <taxon>Pleuronectidae</taxon>
        <taxon>Pleuronectes</taxon>
    </lineage>
</organism>
<comment type="caution">
    <text evidence="6">The sequence shown here is derived from an EMBL/GenBank/DDBJ whole genome shotgun (WGS) entry which is preliminary data.</text>
</comment>
<dbReference type="PROSITE" id="PS50835">
    <property type="entry name" value="IG_LIKE"/>
    <property type="match status" value="1"/>
</dbReference>
<dbReference type="Gene3D" id="2.60.40.10">
    <property type="entry name" value="Immunoglobulins"/>
    <property type="match status" value="2"/>
</dbReference>
<name>A0A9N7UZY3_PLEPL</name>
<keyword evidence="3" id="KW-0812">Transmembrane</keyword>
<evidence type="ECO:0000256" key="4">
    <source>
        <dbReference type="SAM" id="SignalP"/>
    </source>
</evidence>
<keyword evidence="3" id="KW-0472">Membrane</keyword>
<evidence type="ECO:0000259" key="5">
    <source>
        <dbReference type="PROSITE" id="PS50835"/>
    </source>
</evidence>
<dbReference type="Pfam" id="PF13895">
    <property type="entry name" value="Ig_2"/>
    <property type="match status" value="1"/>
</dbReference>
<sequence>MGQTCEVKLLLLISSLCCSTNPAVVTLSPSSSQFFRRDFISFTCEDDHSSAGWTLRRNTSTGTRAECEDWGRQAASSCVIDTAVLMDSGVYWCESTEGGASNYVNINVTDGPVILQSPVLPVETGEDVTLICKTKTPLFNLSVDFYKDGTFVRTTPTGHMTIHLVSKSDEGAYKCNITGRGESPPAWISITGKQTNTSPYAIYVIPSIAGLVILVVLVLLVRCCDRSKPEECDPEDVSLQPDGTMERDRAAATQGTRHIWTNIDPTIHQQRRSTRAGGLVLVTAVQTMTTCCRHLYSTTGGVS</sequence>
<feature type="chain" id="PRO_5040328296" description="Ig-like domain-containing protein" evidence="4">
    <location>
        <begin position="20"/>
        <end position="303"/>
    </location>
</feature>
<evidence type="ECO:0000313" key="6">
    <source>
        <dbReference type="EMBL" id="CAB1440183.1"/>
    </source>
</evidence>
<accession>A0A9N7UZY3</accession>
<dbReference type="EMBL" id="CADEAL010002413">
    <property type="protein sequence ID" value="CAB1440183.1"/>
    <property type="molecule type" value="Genomic_DNA"/>
</dbReference>
<dbReference type="GO" id="GO:0004888">
    <property type="term" value="F:transmembrane signaling receptor activity"/>
    <property type="evidence" value="ECO:0007669"/>
    <property type="project" value="TreeGrafter"/>
</dbReference>
<keyword evidence="3" id="KW-1133">Transmembrane helix</keyword>
<dbReference type="InterPro" id="IPR003599">
    <property type="entry name" value="Ig_sub"/>
</dbReference>
<dbReference type="GO" id="GO:0007166">
    <property type="term" value="P:cell surface receptor signaling pathway"/>
    <property type="evidence" value="ECO:0007669"/>
    <property type="project" value="TreeGrafter"/>
</dbReference>
<evidence type="ECO:0000256" key="1">
    <source>
        <dbReference type="ARBA" id="ARBA00022729"/>
    </source>
</evidence>
<gene>
    <name evidence="6" type="ORF">PLEPLA_LOCUS27949</name>
</gene>
<dbReference type="GO" id="GO:0009897">
    <property type="term" value="C:external side of plasma membrane"/>
    <property type="evidence" value="ECO:0007669"/>
    <property type="project" value="TreeGrafter"/>
</dbReference>
<dbReference type="PANTHER" id="PTHR11481:SF64">
    <property type="entry name" value="FC RECEPTOR-LIKE PROTEIN 4"/>
    <property type="match status" value="1"/>
</dbReference>
<dbReference type="GO" id="GO:0006955">
    <property type="term" value="P:immune response"/>
    <property type="evidence" value="ECO:0007669"/>
    <property type="project" value="TreeGrafter"/>
</dbReference>